<keyword evidence="9" id="KW-1185">Reference proteome</keyword>
<dbReference type="Gene3D" id="1.10.10.10">
    <property type="entry name" value="Winged helix-like DNA-binding domain superfamily/Winged helix DNA-binding domain"/>
    <property type="match status" value="1"/>
</dbReference>
<dbReference type="GO" id="GO:0006355">
    <property type="term" value="P:regulation of DNA-templated transcription"/>
    <property type="evidence" value="ECO:0007669"/>
    <property type="project" value="InterPro"/>
</dbReference>
<evidence type="ECO:0000256" key="1">
    <source>
        <dbReference type="ARBA" id="ARBA00010466"/>
    </source>
</evidence>
<dbReference type="Gene3D" id="3.40.50.1360">
    <property type="match status" value="1"/>
</dbReference>
<dbReference type="SUPFAM" id="SSF100950">
    <property type="entry name" value="NagB/RpiA/CoA transferase-like"/>
    <property type="match status" value="1"/>
</dbReference>
<dbReference type="PANTHER" id="PTHR34294:SF1">
    <property type="entry name" value="TRANSCRIPTIONAL REGULATOR LSRR"/>
    <property type="match status" value="1"/>
</dbReference>
<evidence type="ECO:0000313" key="8">
    <source>
        <dbReference type="EMBL" id="NYI71376.1"/>
    </source>
</evidence>
<evidence type="ECO:0000256" key="3">
    <source>
        <dbReference type="ARBA" id="ARBA00023125"/>
    </source>
</evidence>
<protein>
    <submittedName>
        <fullName evidence="8">DNA-binding transcriptional regulator LsrR (DeoR family)</fullName>
    </submittedName>
</protein>
<evidence type="ECO:0000313" key="9">
    <source>
        <dbReference type="Proteomes" id="UP000527616"/>
    </source>
</evidence>
<name>A0A7Z0ILB6_9ACTN</name>
<keyword evidence="2" id="KW-0805">Transcription regulation</keyword>
<dbReference type="SUPFAM" id="SSF46785">
    <property type="entry name" value="Winged helix' DNA-binding domain"/>
    <property type="match status" value="1"/>
</dbReference>
<feature type="domain" description="Sugar-binding" evidence="6">
    <location>
        <begin position="77"/>
        <end position="322"/>
    </location>
</feature>
<dbReference type="GO" id="GO:0030246">
    <property type="term" value="F:carbohydrate binding"/>
    <property type="evidence" value="ECO:0007669"/>
    <property type="project" value="InterPro"/>
</dbReference>
<dbReference type="InterPro" id="IPR007324">
    <property type="entry name" value="Sugar-bd_dom_put"/>
</dbReference>
<dbReference type="EMBL" id="JACBZS010000001">
    <property type="protein sequence ID" value="NYI71376.1"/>
    <property type="molecule type" value="Genomic_DNA"/>
</dbReference>
<dbReference type="Proteomes" id="UP000527616">
    <property type="component" value="Unassembled WGS sequence"/>
</dbReference>
<dbReference type="AlphaFoldDB" id="A0A7Z0ILB6"/>
<evidence type="ECO:0000259" key="6">
    <source>
        <dbReference type="Pfam" id="PF04198"/>
    </source>
</evidence>
<keyword evidence="3 8" id="KW-0238">DNA-binding</keyword>
<dbReference type="InterPro" id="IPR036390">
    <property type="entry name" value="WH_DNA-bd_sf"/>
</dbReference>
<comment type="caution">
    <text evidence="8">The sequence shown here is derived from an EMBL/GenBank/DDBJ whole genome shotgun (WGS) entry which is preliminary data.</text>
</comment>
<evidence type="ECO:0000256" key="4">
    <source>
        <dbReference type="ARBA" id="ARBA00023163"/>
    </source>
</evidence>
<dbReference type="PANTHER" id="PTHR34294">
    <property type="entry name" value="TRANSCRIPTIONAL REGULATOR-RELATED"/>
    <property type="match status" value="1"/>
</dbReference>
<accession>A0A7Z0ILB6</accession>
<organism evidence="8 9">
    <name type="scientific">Naumannella cuiyingiana</name>
    <dbReference type="NCBI Taxonomy" id="1347891"/>
    <lineage>
        <taxon>Bacteria</taxon>
        <taxon>Bacillati</taxon>
        <taxon>Actinomycetota</taxon>
        <taxon>Actinomycetes</taxon>
        <taxon>Propionibacteriales</taxon>
        <taxon>Propionibacteriaceae</taxon>
        <taxon>Naumannella</taxon>
    </lineage>
</organism>
<feature type="domain" description="HTH crp-type" evidence="7">
    <location>
        <begin position="38"/>
        <end position="68"/>
    </location>
</feature>
<dbReference type="GO" id="GO:0003677">
    <property type="term" value="F:DNA binding"/>
    <property type="evidence" value="ECO:0007669"/>
    <property type="project" value="UniProtKB-KW"/>
</dbReference>
<dbReference type="InterPro" id="IPR051054">
    <property type="entry name" value="SorC_transcr_regulators"/>
</dbReference>
<gene>
    <name evidence="8" type="ORF">GGQ54_001936</name>
</gene>
<comment type="similarity">
    <text evidence="1">Belongs to the SorC transcriptional regulatory family.</text>
</comment>
<dbReference type="InterPro" id="IPR036388">
    <property type="entry name" value="WH-like_DNA-bd_sf"/>
</dbReference>
<dbReference type="Pfam" id="PF04198">
    <property type="entry name" value="Sugar-bind"/>
    <property type="match status" value="1"/>
</dbReference>
<dbReference type="RefSeq" id="WP_179445207.1">
    <property type="nucleotide sequence ID" value="NZ_JACBZS010000001.1"/>
</dbReference>
<proteinExistence type="inferred from homology"/>
<dbReference type="InterPro" id="IPR037171">
    <property type="entry name" value="NagB/RpiA_transferase-like"/>
</dbReference>
<dbReference type="Pfam" id="PF13545">
    <property type="entry name" value="HTH_Crp_2"/>
    <property type="match status" value="1"/>
</dbReference>
<reference evidence="8 9" key="1">
    <citation type="submission" date="2020-07" db="EMBL/GenBank/DDBJ databases">
        <title>Sequencing the genomes of 1000 actinobacteria strains.</title>
        <authorList>
            <person name="Klenk H.-P."/>
        </authorList>
    </citation>
    <scope>NUCLEOTIDE SEQUENCE [LARGE SCALE GENOMIC DNA]</scope>
    <source>
        <strain evidence="8 9">DSM 103164</strain>
    </source>
</reference>
<keyword evidence="4" id="KW-0804">Transcription</keyword>
<evidence type="ECO:0000256" key="2">
    <source>
        <dbReference type="ARBA" id="ARBA00023015"/>
    </source>
</evidence>
<evidence type="ECO:0000259" key="7">
    <source>
        <dbReference type="Pfam" id="PF13545"/>
    </source>
</evidence>
<feature type="region of interest" description="Disordered" evidence="5">
    <location>
        <begin position="1"/>
        <end position="21"/>
    </location>
</feature>
<evidence type="ECO:0000256" key="5">
    <source>
        <dbReference type="SAM" id="MobiDB-lite"/>
    </source>
</evidence>
<dbReference type="InterPro" id="IPR012318">
    <property type="entry name" value="HTH_CRP"/>
</dbReference>
<sequence>MAQRHKPHARHVPTERQPTRFSPSQLYEAARLYWNEDATQAEIAEALGTSRPTVSRLLAEAREAGIVHIEIRKPSATGLSALARELTRCLGIRSVRITPPGKGLPAGRVLAGAVGEALRDAGLGRGDALLVSSGSTVHGVSQEALPNLPGVLVAPTVGGQNEIDSSYQTNEITRRVAVKIGGTPVLLHAPALPGPELREWLIKDPQVRQVLRLWKTAKCALLGVGAPPLTRTSLPSVLPTDPVTLRNAVGDICVRPYDSQGTPIPFPGSDRLIAMDLAALTKIQHTIAIAIGENKITSIRAAARAGYFNTLVTDVDTANALLGSCPEPD</sequence>
<feature type="compositionally biased region" description="Basic residues" evidence="5">
    <location>
        <begin position="1"/>
        <end position="11"/>
    </location>
</feature>